<sequence length="120" mass="12984">MARTPWRSLKKEVMNAILSFPNGSASGTDGLRPQHLKDMLSNFTANTGKLDHAITDILYGASLCALSKKYGGIRPIAVGKTFHRLVAKLGCAHYRDNIGEFLRPKQLGFGTKGGCEAAVH</sequence>
<keyword evidence="2" id="KW-1185">Reference proteome</keyword>
<reference evidence="1" key="1">
    <citation type="submission" date="2019-08" db="EMBL/GenBank/DDBJ databases">
        <title>The genome of the North American firefly Photinus pyralis.</title>
        <authorList>
            <consortium name="Photinus pyralis genome working group"/>
            <person name="Fallon T.R."/>
            <person name="Sander Lower S.E."/>
            <person name="Weng J.-K."/>
        </authorList>
    </citation>
    <scope>NUCLEOTIDE SEQUENCE</scope>
    <source>
        <strain evidence="1">TRF0915ILg1</strain>
        <tissue evidence="1">Whole body</tissue>
    </source>
</reference>
<proteinExistence type="predicted"/>
<dbReference type="AlphaFoldDB" id="A0A8K0GAY4"/>
<dbReference type="EMBL" id="VTPC01024011">
    <property type="protein sequence ID" value="KAF2891748.1"/>
    <property type="molecule type" value="Genomic_DNA"/>
</dbReference>
<feature type="non-terminal residue" evidence="1">
    <location>
        <position position="120"/>
    </location>
</feature>
<accession>A0A8K0GAY4</accession>
<evidence type="ECO:0000313" key="2">
    <source>
        <dbReference type="Proteomes" id="UP000801492"/>
    </source>
</evidence>
<organism evidence="1 2">
    <name type="scientific">Ignelater luminosus</name>
    <name type="common">Cucubano</name>
    <name type="synonym">Pyrophorus luminosus</name>
    <dbReference type="NCBI Taxonomy" id="2038154"/>
    <lineage>
        <taxon>Eukaryota</taxon>
        <taxon>Metazoa</taxon>
        <taxon>Ecdysozoa</taxon>
        <taxon>Arthropoda</taxon>
        <taxon>Hexapoda</taxon>
        <taxon>Insecta</taxon>
        <taxon>Pterygota</taxon>
        <taxon>Neoptera</taxon>
        <taxon>Endopterygota</taxon>
        <taxon>Coleoptera</taxon>
        <taxon>Polyphaga</taxon>
        <taxon>Elateriformia</taxon>
        <taxon>Elateroidea</taxon>
        <taxon>Elateridae</taxon>
        <taxon>Agrypninae</taxon>
        <taxon>Pyrophorini</taxon>
        <taxon>Ignelater</taxon>
    </lineage>
</organism>
<dbReference type="OrthoDB" id="6781071at2759"/>
<gene>
    <name evidence="1" type="ORF">ILUMI_14425</name>
</gene>
<dbReference type="Proteomes" id="UP000801492">
    <property type="component" value="Unassembled WGS sequence"/>
</dbReference>
<comment type="caution">
    <text evidence="1">The sequence shown here is derived from an EMBL/GenBank/DDBJ whole genome shotgun (WGS) entry which is preliminary data.</text>
</comment>
<evidence type="ECO:0000313" key="1">
    <source>
        <dbReference type="EMBL" id="KAF2891748.1"/>
    </source>
</evidence>
<name>A0A8K0GAY4_IGNLU</name>
<protein>
    <submittedName>
        <fullName evidence="1">Uncharacterized protein</fullName>
    </submittedName>
</protein>